<dbReference type="AlphaFoldDB" id="A0A1E1VZM5"/>
<evidence type="ECO:0000256" key="1">
    <source>
        <dbReference type="SAM" id="MobiDB-lite"/>
    </source>
</evidence>
<organism evidence="2">
    <name type="scientific">Pectinophora gossypiella</name>
    <name type="common">Cotton pink bollworm</name>
    <name type="synonym">Depressaria gossypiella</name>
    <dbReference type="NCBI Taxonomy" id="13191"/>
    <lineage>
        <taxon>Eukaryota</taxon>
        <taxon>Metazoa</taxon>
        <taxon>Ecdysozoa</taxon>
        <taxon>Arthropoda</taxon>
        <taxon>Hexapoda</taxon>
        <taxon>Insecta</taxon>
        <taxon>Pterygota</taxon>
        <taxon>Neoptera</taxon>
        <taxon>Endopterygota</taxon>
        <taxon>Lepidoptera</taxon>
        <taxon>Glossata</taxon>
        <taxon>Ditrysia</taxon>
        <taxon>Gelechioidea</taxon>
        <taxon>Gelechiidae</taxon>
        <taxon>Apatetrinae</taxon>
        <taxon>Pectinophora</taxon>
    </lineage>
</organism>
<proteinExistence type="predicted"/>
<reference evidence="2" key="1">
    <citation type="submission" date="2015-09" db="EMBL/GenBank/DDBJ databases">
        <title>De novo assembly of Pectinophora gossypiella (Pink Bollworm) gut transcriptome.</title>
        <authorList>
            <person name="Tassone E.E."/>
        </authorList>
    </citation>
    <scope>NUCLEOTIDE SEQUENCE</scope>
</reference>
<feature type="non-terminal residue" evidence="2">
    <location>
        <position position="1"/>
    </location>
</feature>
<feature type="region of interest" description="Disordered" evidence="1">
    <location>
        <begin position="155"/>
        <end position="175"/>
    </location>
</feature>
<gene>
    <name evidence="2" type="ORF">g.9942</name>
</gene>
<name>A0A1E1VZM5_PECGO</name>
<accession>A0A1E1VZM5</accession>
<evidence type="ECO:0000313" key="2">
    <source>
        <dbReference type="EMBL" id="JAT80129.1"/>
    </source>
</evidence>
<dbReference type="OrthoDB" id="7453798at2759"/>
<dbReference type="EMBL" id="GDQN01010925">
    <property type="protein sequence ID" value="JAT80129.1"/>
    <property type="molecule type" value="Transcribed_RNA"/>
</dbReference>
<sequence>KPCTCSKDKKLMKAAIAKNCLRCVVELPQAETIQYLYEKEKHDNEKGTDPIVVIKRSFEDKYIETDQIDSFFVNESNVSGAAKPIGYIIEYPNPDAISSESIAYKVSTPGYSPMALKAIKDNMENFKKSDSGVESDLRASEKRSADLRLAEKQFAEMSESRQNKKPNLHTKIEQQNVDEDYEKSIDKGYVDKHYFDRHYFNRKHTKSTSYAYDKIKKEKNRHPTWNEEIARIVEETVFKDEKAIKKLRVCREPYICQSIDAYKNDLKSLYDQKMKNIAVKVDGENGLSTKITTSIIKTPSGNFALDISAIKAVSKFSNKLEEQPVLLKRSPSGTFAVYVGRLSNEDKGPNAVLRRTRSGRFLLVVTEPIFKSISTTRRSTTESIHDLFKVSVRDSNGAKDIPAVLEATSSFNYIFIVDKEFQRQHVDYLNSSLEKQSACYINLQKTRSNILLSFDANDQNALLVKTNSGRIKILVNGPVYENLSESTTPFNVKQYENLVNQFPNYKNKVRNDGPFSSSNCSKVRSNSDSNLLNKIKVRDSIFSQPSAKLQRTASGQYTVILEKESMKTFIFDLKKYLSISPHGLIPIKKTDSGEITIHLNVNEEGAHYGVLKLTPSGNIYVLIDENDIKYIPKDTKNKITSTSCKLKHGNSCVCEPLKCACDSMQNYFLESQKAIGIKFNSFRSVTCGHRLKMRKRDKTCGKEDCDPKECLAGCCSELDENDQRKPCTCSSEPNCDTGAMEHCYYLTQSEYNRDRATEGRDTTENVILDLSGFCNQVLQDLKGQDSLHTVTSRDSSTDEGWDSMKYLPPQLPSFLQNLSYG</sequence>
<protein>
    <submittedName>
        <fullName evidence="2">Uncharacterized protein</fullName>
    </submittedName>
</protein>